<dbReference type="EMBL" id="JACHHW010000008">
    <property type="protein sequence ID" value="MBB5188539.1"/>
    <property type="molecule type" value="Genomic_DNA"/>
</dbReference>
<keyword evidence="8" id="KW-0732">Signal</keyword>
<evidence type="ECO:0000313" key="11">
    <source>
        <dbReference type="EMBL" id="MBB5188539.1"/>
    </source>
</evidence>
<feature type="transmembrane region" description="Helical" evidence="7">
    <location>
        <begin position="223"/>
        <end position="252"/>
    </location>
</feature>
<evidence type="ECO:0000256" key="4">
    <source>
        <dbReference type="ARBA" id="ARBA00022748"/>
    </source>
</evidence>
<dbReference type="InterPro" id="IPR036249">
    <property type="entry name" value="Thioredoxin-like_sf"/>
</dbReference>
<name>A0A840R5J3_9GAMM</name>
<dbReference type="RefSeq" id="WP_184463985.1">
    <property type="nucleotide sequence ID" value="NZ_JACHHW010000008.1"/>
</dbReference>
<dbReference type="GO" id="GO:0047134">
    <property type="term" value="F:protein-disulfide reductase [NAD(P)H] activity"/>
    <property type="evidence" value="ECO:0007669"/>
    <property type="project" value="UniProtKB-EC"/>
</dbReference>
<dbReference type="GO" id="GO:0017004">
    <property type="term" value="P:cytochrome complex assembly"/>
    <property type="evidence" value="ECO:0007669"/>
    <property type="project" value="UniProtKB-KW"/>
</dbReference>
<dbReference type="AlphaFoldDB" id="A0A840R5J3"/>
<feature type="domain" description="Cyclic nucleotide-binding" evidence="9">
    <location>
        <begin position="27"/>
        <end position="109"/>
    </location>
</feature>
<feature type="transmembrane region" description="Helical" evidence="7">
    <location>
        <begin position="473"/>
        <end position="493"/>
    </location>
</feature>
<dbReference type="EC" id="1.8.1.8" evidence="11"/>
<comment type="subcellular location">
    <subcellularLocation>
        <location evidence="1">Cell membrane</location>
        <topology evidence="1">Multi-pass membrane protein</topology>
    </subcellularLocation>
</comment>
<protein>
    <submittedName>
        <fullName evidence="11">Thiol:disulfide interchange protein DsbD</fullName>
        <ecNumber evidence="11">1.8.1.8</ecNumber>
    </submittedName>
</protein>
<feature type="transmembrane region" description="Helical" evidence="7">
    <location>
        <begin position="339"/>
        <end position="369"/>
    </location>
</feature>
<dbReference type="PANTHER" id="PTHR32234:SF0">
    <property type="entry name" value="THIOL:DISULFIDE INTERCHANGE PROTEIN DSBD"/>
    <property type="match status" value="1"/>
</dbReference>
<feature type="chain" id="PRO_5032289692" evidence="8">
    <location>
        <begin position="24"/>
        <end position="636"/>
    </location>
</feature>
<dbReference type="InterPro" id="IPR000595">
    <property type="entry name" value="cNMP-bd_dom"/>
</dbReference>
<evidence type="ECO:0000256" key="6">
    <source>
        <dbReference type="ARBA" id="ARBA00023136"/>
    </source>
</evidence>
<feature type="transmembrane region" description="Helical" evidence="7">
    <location>
        <begin position="416"/>
        <end position="434"/>
    </location>
</feature>
<keyword evidence="6 7" id="KW-0472">Membrane</keyword>
<evidence type="ECO:0000256" key="1">
    <source>
        <dbReference type="ARBA" id="ARBA00004651"/>
    </source>
</evidence>
<evidence type="ECO:0000259" key="9">
    <source>
        <dbReference type="PROSITE" id="PS50042"/>
    </source>
</evidence>
<feature type="transmembrane region" description="Helical" evidence="7">
    <location>
        <begin position="264"/>
        <end position="284"/>
    </location>
</feature>
<dbReference type="GO" id="GO:0005886">
    <property type="term" value="C:plasma membrane"/>
    <property type="evidence" value="ECO:0007669"/>
    <property type="project" value="UniProtKB-SubCell"/>
</dbReference>
<proteinExistence type="predicted"/>
<organism evidence="11 12">
    <name type="scientific">Zhongshania antarctica</name>
    <dbReference type="NCBI Taxonomy" id="641702"/>
    <lineage>
        <taxon>Bacteria</taxon>
        <taxon>Pseudomonadati</taxon>
        <taxon>Pseudomonadota</taxon>
        <taxon>Gammaproteobacteria</taxon>
        <taxon>Cellvibrionales</taxon>
        <taxon>Spongiibacteraceae</taxon>
        <taxon>Zhongshania</taxon>
    </lineage>
</organism>
<feature type="domain" description="Thioredoxin" evidence="10">
    <location>
        <begin position="502"/>
        <end position="635"/>
    </location>
</feature>
<accession>A0A840R5J3</accession>
<comment type="caution">
    <text evidence="11">The sequence shown here is derived from an EMBL/GenBank/DDBJ whole genome shotgun (WGS) entry which is preliminary data.</text>
</comment>
<dbReference type="CDD" id="cd02953">
    <property type="entry name" value="DsbDgamma"/>
    <property type="match status" value="1"/>
</dbReference>
<dbReference type="Gene3D" id="3.40.30.10">
    <property type="entry name" value="Glutaredoxin"/>
    <property type="match status" value="1"/>
</dbReference>
<evidence type="ECO:0000256" key="3">
    <source>
        <dbReference type="ARBA" id="ARBA00022692"/>
    </source>
</evidence>
<evidence type="ECO:0000256" key="5">
    <source>
        <dbReference type="ARBA" id="ARBA00022989"/>
    </source>
</evidence>
<dbReference type="GO" id="GO:0045454">
    <property type="term" value="P:cell redox homeostasis"/>
    <property type="evidence" value="ECO:0007669"/>
    <property type="project" value="TreeGrafter"/>
</dbReference>
<reference evidence="11 12" key="1">
    <citation type="submission" date="2020-08" db="EMBL/GenBank/DDBJ databases">
        <title>Genomic Encyclopedia of Type Strains, Phase IV (KMG-IV): sequencing the most valuable type-strain genomes for metagenomic binning, comparative biology and taxonomic classification.</title>
        <authorList>
            <person name="Goeker M."/>
        </authorList>
    </citation>
    <scope>NUCLEOTIDE SEQUENCE [LARGE SCALE GENOMIC DNA]</scope>
    <source>
        <strain evidence="11 12">DSM 25701</strain>
    </source>
</reference>
<evidence type="ECO:0000256" key="7">
    <source>
        <dbReference type="SAM" id="Phobius"/>
    </source>
</evidence>
<dbReference type="Pfam" id="PF02683">
    <property type="entry name" value="DsbD_TM"/>
    <property type="match status" value="1"/>
</dbReference>
<keyword evidence="4" id="KW-0201">Cytochrome c-type biogenesis</keyword>
<dbReference type="InterPro" id="IPR035671">
    <property type="entry name" value="DsbD_gamma"/>
</dbReference>
<dbReference type="NCBIfam" id="NF001419">
    <property type="entry name" value="PRK00293.1"/>
    <property type="match status" value="1"/>
</dbReference>
<dbReference type="Pfam" id="PF11412">
    <property type="entry name" value="DsbD_N"/>
    <property type="match status" value="1"/>
</dbReference>
<dbReference type="PROSITE" id="PS51352">
    <property type="entry name" value="THIOREDOXIN_2"/>
    <property type="match status" value="1"/>
</dbReference>
<keyword evidence="11" id="KW-0560">Oxidoreductase</keyword>
<feature type="transmembrane region" description="Helical" evidence="7">
    <location>
        <begin position="440"/>
        <end position="461"/>
    </location>
</feature>
<keyword evidence="12" id="KW-1185">Reference proteome</keyword>
<dbReference type="InterPro" id="IPR003834">
    <property type="entry name" value="Cyt_c_assmbl_TM_dom"/>
</dbReference>
<keyword evidence="5 7" id="KW-1133">Transmembrane helix</keyword>
<dbReference type="Pfam" id="PF13899">
    <property type="entry name" value="Thioredoxin_7"/>
    <property type="match status" value="1"/>
</dbReference>
<dbReference type="InterPro" id="IPR028250">
    <property type="entry name" value="DsbDN"/>
</dbReference>
<dbReference type="Gene3D" id="2.60.40.1250">
    <property type="entry name" value="Thiol:disulfide interchange protein DsbD, N-terminal domain"/>
    <property type="match status" value="1"/>
</dbReference>
<keyword evidence="2" id="KW-1003">Cell membrane</keyword>
<keyword evidence="3 7" id="KW-0812">Transmembrane</keyword>
<feature type="signal peptide" evidence="8">
    <location>
        <begin position="1"/>
        <end position="23"/>
    </location>
</feature>
<dbReference type="SUPFAM" id="SSF74863">
    <property type="entry name" value="Thiol:disulfide interchange protein DsbD, N-terminal domain (DsbD-alpha)"/>
    <property type="match status" value="1"/>
</dbReference>
<dbReference type="InterPro" id="IPR013766">
    <property type="entry name" value="Thioredoxin_domain"/>
</dbReference>
<sequence length="636" mass="67151">MPLYQHALVIVFLFFCANGSAWAGGGLFSWGKDAEFLDAVEVLKLEDVRQQDDYFVVNGNIADDYYVYRHSLKLVDGQGDSIELELSTGIATNDDFFGDIEIYTGDMLRLHFPLDISGSLTLHWQGCAAAGICYPPQTLQVNLPRSEQNASFVQNSPTQPPRGTLAELEGGSVNDQLAERYSMAPEASSSAARPDSTGLSVEMGEDQAAAQRLAALGPVSGTLLFFGFGLLLAFTPCTLPMIPIVSSIVVGCQAKPRRAFALSLSYVLAMAGTYAALGVAAGLAGANLQATLQSPWFLGSFAALFLILAGSLFGLFTLRLPSALINRVESAGRGQSGGNLVGAAALGFLSALLVGPCMTAPLAGALLYIGQTGSALYGGLALFALGLGMGLPLLAIATFGARILPKPGAWMDRVNIAFGYVMVGLAVMMLNRFLPGTVSLVLWGLWLLSVTVGLIAWAHAVPAKPRLVWSLRNGAAFAGLWSVLMLIGAASGGDSALQPLIHLHGGTAVASTVVAPTYVQAKSVADVDARLAEAATRGQWTLIDFYADWCISCHVIERNVFGDPVIAKRLANMQIVRPDVTLNDATDQALLKHWGVMGPPTLILVGPDGTERRDLRVVGEISANDFLSHLNKAGTP</sequence>
<gene>
    <name evidence="11" type="ORF">HNQ57_002829</name>
</gene>
<evidence type="ECO:0000256" key="8">
    <source>
        <dbReference type="SAM" id="SignalP"/>
    </source>
</evidence>
<dbReference type="PANTHER" id="PTHR32234">
    <property type="entry name" value="THIOL:DISULFIDE INTERCHANGE PROTEIN DSBD"/>
    <property type="match status" value="1"/>
</dbReference>
<dbReference type="PROSITE" id="PS50042">
    <property type="entry name" value="CNMP_BINDING_3"/>
    <property type="match status" value="1"/>
</dbReference>
<dbReference type="InterPro" id="IPR036929">
    <property type="entry name" value="DsbDN_sf"/>
</dbReference>
<feature type="transmembrane region" description="Helical" evidence="7">
    <location>
        <begin position="375"/>
        <end position="404"/>
    </location>
</feature>
<evidence type="ECO:0000256" key="2">
    <source>
        <dbReference type="ARBA" id="ARBA00022475"/>
    </source>
</evidence>
<dbReference type="SUPFAM" id="SSF52833">
    <property type="entry name" value="Thioredoxin-like"/>
    <property type="match status" value="1"/>
</dbReference>
<feature type="transmembrane region" description="Helical" evidence="7">
    <location>
        <begin position="296"/>
        <end position="318"/>
    </location>
</feature>
<evidence type="ECO:0000259" key="10">
    <source>
        <dbReference type="PROSITE" id="PS51352"/>
    </source>
</evidence>
<dbReference type="Proteomes" id="UP000536640">
    <property type="component" value="Unassembled WGS sequence"/>
</dbReference>
<evidence type="ECO:0000313" key="12">
    <source>
        <dbReference type="Proteomes" id="UP000536640"/>
    </source>
</evidence>